<keyword evidence="4" id="KW-0862">Zinc</keyword>
<dbReference type="KEGG" id="tasa:A1Q1_03405"/>
<dbReference type="GO" id="GO:0046098">
    <property type="term" value="P:guanine metabolic process"/>
    <property type="evidence" value="ECO:0007669"/>
    <property type="project" value="TreeGrafter"/>
</dbReference>
<evidence type="ECO:0000256" key="3">
    <source>
        <dbReference type="ARBA" id="ARBA00022801"/>
    </source>
</evidence>
<name>J4UAG6_TRIAS</name>
<keyword evidence="2" id="KW-0479">Metal-binding</keyword>
<dbReference type="AlphaFoldDB" id="J4UAG6"/>
<keyword evidence="3 7" id="KW-0378">Hydrolase</keyword>
<comment type="cofactor">
    <cofactor evidence="1">
        <name>Zn(2+)</name>
        <dbReference type="ChEBI" id="CHEBI:29105"/>
    </cofactor>
</comment>
<evidence type="ECO:0000256" key="5">
    <source>
        <dbReference type="SAM" id="MobiDB-lite"/>
    </source>
</evidence>
<dbReference type="GO" id="GO:0005829">
    <property type="term" value="C:cytosol"/>
    <property type="evidence" value="ECO:0007669"/>
    <property type="project" value="TreeGrafter"/>
</dbReference>
<sequence length="458" mass="49187">MAAYRGTIVDTPLPGTLRVRPDHVIGELLSPEPRALQLTSVVDDGGNVVRVTRAAATPPAVLEAAQRLPQYSFLLPAFADLHIHAPQYLYAGTGLDLPLMQWLDTYTYAAEERVDADHALASRLYQRLVKRLIQAGTGCIVAFGTIGVQANGYGVGGAERPTYGETLSGALDRVQEFLDAMSALNSPIVKPVLTPRFVPTCSDLLLQSLADIARERGVLIQSHMCESTDQEAWVRSTRGRNDEEVFDSAGLLGPGTVQAHVTGLDEKMMQLVKERGVTVAHCPLSNAYFSDMPFPLREAIDAGLKIGLGSDIAGGYALPIQTAMREAVVVARLREGARREHARTQAGALSLTPPNADHPDMPDVPSTPLEAMPGIADPALADALKEPVSDTYSRETAKAQEAQQAGREAPSEEPEEEDRGLRVDWIESLYLATAGGKSALGFKGVFEPGAEFDAQLSE</sequence>
<dbReference type="Proteomes" id="UP000002748">
    <property type="component" value="Unassembled WGS sequence"/>
</dbReference>
<evidence type="ECO:0000256" key="4">
    <source>
        <dbReference type="ARBA" id="ARBA00022833"/>
    </source>
</evidence>
<dbReference type="GO" id="GO:0008270">
    <property type="term" value="F:zinc ion binding"/>
    <property type="evidence" value="ECO:0007669"/>
    <property type="project" value="TreeGrafter"/>
</dbReference>
<dbReference type="SUPFAM" id="SSF51556">
    <property type="entry name" value="Metallo-dependent hydrolases"/>
    <property type="match status" value="1"/>
</dbReference>
<accession>J4UAG6</accession>
<dbReference type="InterPro" id="IPR032466">
    <property type="entry name" value="Metal_Hydrolase"/>
</dbReference>
<feature type="domain" description="Amidohydrolase-related" evidence="6">
    <location>
        <begin position="73"/>
        <end position="334"/>
    </location>
</feature>
<dbReference type="RefSeq" id="XP_014178678.1">
    <property type="nucleotide sequence ID" value="XM_014323203.1"/>
</dbReference>
<evidence type="ECO:0000313" key="8">
    <source>
        <dbReference type="Proteomes" id="UP000002748"/>
    </source>
</evidence>
<protein>
    <submittedName>
        <fullName evidence="7">Hydrolase</fullName>
    </submittedName>
</protein>
<dbReference type="VEuPathDB" id="FungiDB:A1Q1_03405"/>
<proteinExistence type="predicted"/>
<gene>
    <name evidence="7" type="ORF">A1Q1_03405</name>
</gene>
<dbReference type="Pfam" id="PF01979">
    <property type="entry name" value="Amidohydro_1"/>
    <property type="match status" value="1"/>
</dbReference>
<dbReference type="GeneID" id="25986918"/>
<dbReference type="HOGENOM" id="CLU_012358_0_1_1"/>
<evidence type="ECO:0000259" key="6">
    <source>
        <dbReference type="Pfam" id="PF01979"/>
    </source>
</evidence>
<dbReference type="Gene3D" id="3.20.20.140">
    <property type="entry name" value="Metal-dependent hydrolases"/>
    <property type="match status" value="1"/>
</dbReference>
<evidence type="ECO:0000256" key="2">
    <source>
        <dbReference type="ARBA" id="ARBA00022723"/>
    </source>
</evidence>
<dbReference type="OrthoDB" id="194468at2759"/>
<dbReference type="PANTHER" id="PTHR11271">
    <property type="entry name" value="GUANINE DEAMINASE"/>
    <property type="match status" value="1"/>
</dbReference>
<dbReference type="InterPro" id="IPR051607">
    <property type="entry name" value="Metallo-dep_hydrolases"/>
</dbReference>
<dbReference type="InterPro" id="IPR006680">
    <property type="entry name" value="Amidohydro-rel"/>
</dbReference>
<dbReference type="PANTHER" id="PTHR11271:SF6">
    <property type="entry name" value="GUANINE DEAMINASE"/>
    <property type="match status" value="1"/>
</dbReference>
<dbReference type="EMBL" id="ALBS01000230">
    <property type="protein sequence ID" value="EJT47740.1"/>
    <property type="molecule type" value="Genomic_DNA"/>
</dbReference>
<organism evidence="7 8">
    <name type="scientific">Trichosporon asahii var. asahii (strain ATCC 90039 / CBS 2479 / JCM 2466 / KCTC 7840 / NBRC 103889/ NCYC 2677 / UAMH 7654)</name>
    <name type="common">Yeast</name>
    <dbReference type="NCBI Taxonomy" id="1186058"/>
    <lineage>
        <taxon>Eukaryota</taxon>
        <taxon>Fungi</taxon>
        <taxon>Dikarya</taxon>
        <taxon>Basidiomycota</taxon>
        <taxon>Agaricomycotina</taxon>
        <taxon>Tremellomycetes</taxon>
        <taxon>Trichosporonales</taxon>
        <taxon>Trichosporonaceae</taxon>
        <taxon>Trichosporon</taxon>
    </lineage>
</organism>
<dbReference type="GO" id="GO:0008892">
    <property type="term" value="F:guanine deaminase activity"/>
    <property type="evidence" value="ECO:0007669"/>
    <property type="project" value="TreeGrafter"/>
</dbReference>
<feature type="compositionally biased region" description="Basic and acidic residues" evidence="5">
    <location>
        <begin position="386"/>
        <end position="398"/>
    </location>
</feature>
<feature type="region of interest" description="Disordered" evidence="5">
    <location>
        <begin position="339"/>
        <end position="368"/>
    </location>
</feature>
<comment type="caution">
    <text evidence="7">The sequence shown here is derived from an EMBL/GenBank/DDBJ whole genome shotgun (WGS) entry which is preliminary data.</text>
</comment>
<evidence type="ECO:0000313" key="7">
    <source>
        <dbReference type="EMBL" id="EJT47740.1"/>
    </source>
</evidence>
<reference evidence="7 8" key="1">
    <citation type="journal article" date="2012" name="Eukaryot. Cell">
        <title>Draft genome sequence of CBS 2479, the standard type strain of Trichosporon asahii.</title>
        <authorList>
            <person name="Yang R.Y."/>
            <person name="Li H.T."/>
            <person name="Zhu H."/>
            <person name="Zhou G.P."/>
            <person name="Wang M."/>
            <person name="Wang L."/>
        </authorList>
    </citation>
    <scope>NUCLEOTIDE SEQUENCE [LARGE SCALE GENOMIC DNA]</scope>
    <source>
        <strain evidence="8">ATCC 90039 / CBS 2479 / JCM 2466 / KCTC 7840 / NCYC 2677 / UAMH 7654</strain>
    </source>
</reference>
<feature type="region of interest" description="Disordered" evidence="5">
    <location>
        <begin position="386"/>
        <end position="421"/>
    </location>
</feature>
<evidence type="ECO:0000256" key="1">
    <source>
        <dbReference type="ARBA" id="ARBA00001947"/>
    </source>
</evidence>